<reference evidence="2" key="1">
    <citation type="submission" date="2021-03" db="EMBL/GenBank/DDBJ databases">
        <title>Draft genome sequence of rust myrtle Austropuccinia psidii MF-1, a brazilian biotype.</title>
        <authorList>
            <person name="Quecine M.C."/>
            <person name="Pachon D.M.R."/>
            <person name="Bonatelli M.L."/>
            <person name="Correr F.H."/>
            <person name="Franceschini L.M."/>
            <person name="Leite T.F."/>
            <person name="Margarido G.R.A."/>
            <person name="Almeida C.A."/>
            <person name="Ferrarezi J.A."/>
            <person name="Labate C.A."/>
        </authorList>
    </citation>
    <scope>NUCLEOTIDE SEQUENCE</scope>
    <source>
        <strain evidence="2">MF-1</strain>
    </source>
</reference>
<keyword evidence="3" id="KW-1185">Reference proteome</keyword>
<evidence type="ECO:0000313" key="2">
    <source>
        <dbReference type="EMBL" id="MBW0481782.1"/>
    </source>
</evidence>
<gene>
    <name evidence="2" type="ORF">O181_021497</name>
</gene>
<proteinExistence type="predicted"/>
<feature type="region of interest" description="Disordered" evidence="1">
    <location>
        <begin position="77"/>
        <end position="121"/>
    </location>
</feature>
<dbReference type="Proteomes" id="UP000765509">
    <property type="component" value="Unassembled WGS sequence"/>
</dbReference>
<comment type="caution">
    <text evidence="2">The sequence shown here is derived from an EMBL/GenBank/DDBJ whole genome shotgun (WGS) entry which is preliminary data.</text>
</comment>
<accession>A0A9Q3GWB2</accession>
<evidence type="ECO:0000313" key="3">
    <source>
        <dbReference type="Proteomes" id="UP000765509"/>
    </source>
</evidence>
<feature type="compositionally biased region" description="Polar residues" evidence="1">
    <location>
        <begin position="84"/>
        <end position="105"/>
    </location>
</feature>
<feature type="compositionally biased region" description="Low complexity" evidence="1">
    <location>
        <begin position="106"/>
        <end position="118"/>
    </location>
</feature>
<organism evidence="2 3">
    <name type="scientific">Austropuccinia psidii MF-1</name>
    <dbReference type="NCBI Taxonomy" id="1389203"/>
    <lineage>
        <taxon>Eukaryota</taxon>
        <taxon>Fungi</taxon>
        <taxon>Dikarya</taxon>
        <taxon>Basidiomycota</taxon>
        <taxon>Pucciniomycotina</taxon>
        <taxon>Pucciniomycetes</taxon>
        <taxon>Pucciniales</taxon>
        <taxon>Sphaerophragmiaceae</taxon>
        <taxon>Austropuccinia</taxon>
    </lineage>
</organism>
<name>A0A9Q3GWB2_9BASI</name>
<dbReference type="AlphaFoldDB" id="A0A9Q3GWB2"/>
<evidence type="ECO:0000256" key="1">
    <source>
        <dbReference type="SAM" id="MobiDB-lite"/>
    </source>
</evidence>
<dbReference type="EMBL" id="AVOT02006517">
    <property type="protein sequence ID" value="MBW0481782.1"/>
    <property type="molecule type" value="Genomic_DNA"/>
</dbReference>
<protein>
    <submittedName>
        <fullName evidence="2">Uncharacterized protein</fullName>
    </submittedName>
</protein>
<sequence length="206" mass="23936">MKVITINDSHIIACHFAVHRIGCREITQSNPFLNSLLESGNELLHPTSENHQLVPMETSPTDEWAFMSLPKVQTVNQRDHESEISSLNEHNALDSSYTPSESGCDSPSSATSRTSSRSFPYDRSEPFLRLDINQGIEKNSPFHDSKLRNPINRFIRWIMRYGYRLKEKLWNWTERRLFQKVFTFLPKDEIYFLGEFGGFPLSGMEY</sequence>